<sequence length="289" mass="33506">MKNIFISLAFFAGIYSYAQEAGKAGELLKNEASKTEMESSNIRKTDSRNSNTSGFRNPNNYNSGQRIKDPNYQWNQNYGYSEVFLRIPEQGFFTIELGDQSISNSSGKFRFFDLPSGRIPLSIYDNGYLLYRTTLDVRNNNRLVLDFFTNKGLFLLDSYPVQSQSYGFNSWNDVWNDPYGNQGNNGNDSGNYADVMDNNTFSQFLEMLHKNARFDDSRLSMINQQTRTTLFTSQQINTLVREMSFDKNRLSLAKSLYSKCVDKNKYFLVYDAFDFESSKRELMDFVSRF</sequence>
<organism evidence="3 4">
    <name type="scientific">Chryseobacterium ginsengisoli</name>
    <dbReference type="NCBI Taxonomy" id="363853"/>
    <lineage>
        <taxon>Bacteria</taxon>
        <taxon>Pseudomonadati</taxon>
        <taxon>Bacteroidota</taxon>
        <taxon>Flavobacteriia</taxon>
        <taxon>Flavobacteriales</taxon>
        <taxon>Weeksellaceae</taxon>
        <taxon>Chryseobacterium group</taxon>
        <taxon>Chryseobacterium</taxon>
    </lineage>
</organism>
<gene>
    <name evidence="3" type="ORF">GCM10023210_40290</name>
</gene>
<comment type="caution">
    <text evidence="3">The sequence shown here is derived from an EMBL/GenBank/DDBJ whole genome shotgun (WGS) entry which is preliminary data.</text>
</comment>
<accession>A0ABP9MSX2</accession>
<keyword evidence="4" id="KW-1185">Reference proteome</keyword>
<feature type="compositionally biased region" description="Polar residues" evidence="1">
    <location>
        <begin position="48"/>
        <end position="65"/>
    </location>
</feature>
<dbReference type="Pfam" id="PF14771">
    <property type="entry name" value="DUF4476"/>
    <property type="match status" value="1"/>
</dbReference>
<protein>
    <recommendedName>
        <fullName evidence="2">DUF4476 domain-containing protein</fullName>
    </recommendedName>
</protein>
<dbReference type="Proteomes" id="UP001500353">
    <property type="component" value="Unassembled WGS sequence"/>
</dbReference>
<feature type="compositionally biased region" description="Basic and acidic residues" evidence="1">
    <location>
        <begin position="34"/>
        <end position="47"/>
    </location>
</feature>
<name>A0ABP9MSX2_9FLAO</name>
<evidence type="ECO:0000259" key="2">
    <source>
        <dbReference type="Pfam" id="PF14771"/>
    </source>
</evidence>
<dbReference type="RefSeq" id="WP_345208027.1">
    <property type="nucleotide sequence ID" value="NZ_BAABHX010000009.1"/>
</dbReference>
<proteinExistence type="predicted"/>
<dbReference type="InterPro" id="IPR028011">
    <property type="entry name" value="DUF4476"/>
</dbReference>
<feature type="domain" description="DUF4476" evidence="2">
    <location>
        <begin position="196"/>
        <end position="285"/>
    </location>
</feature>
<evidence type="ECO:0000313" key="4">
    <source>
        <dbReference type="Proteomes" id="UP001500353"/>
    </source>
</evidence>
<feature type="region of interest" description="Disordered" evidence="1">
    <location>
        <begin position="34"/>
        <end position="68"/>
    </location>
</feature>
<evidence type="ECO:0000256" key="1">
    <source>
        <dbReference type="SAM" id="MobiDB-lite"/>
    </source>
</evidence>
<evidence type="ECO:0000313" key="3">
    <source>
        <dbReference type="EMBL" id="GAA5101102.1"/>
    </source>
</evidence>
<dbReference type="EMBL" id="BAABHX010000009">
    <property type="protein sequence ID" value="GAA5101102.1"/>
    <property type="molecule type" value="Genomic_DNA"/>
</dbReference>
<reference evidence="4" key="1">
    <citation type="journal article" date="2019" name="Int. J. Syst. Evol. Microbiol.">
        <title>The Global Catalogue of Microorganisms (GCM) 10K type strain sequencing project: providing services to taxonomists for standard genome sequencing and annotation.</title>
        <authorList>
            <consortium name="The Broad Institute Genomics Platform"/>
            <consortium name="The Broad Institute Genome Sequencing Center for Infectious Disease"/>
            <person name="Wu L."/>
            <person name="Ma J."/>
        </authorList>
    </citation>
    <scope>NUCLEOTIDE SEQUENCE [LARGE SCALE GENOMIC DNA]</scope>
    <source>
        <strain evidence="4">JCM 18019</strain>
    </source>
</reference>